<gene>
    <name evidence="2" type="ORF">AWB68_05730</name>
</gene>
<proteinExistence type="predicted"/>
<dbReference type="AlphaFoldDB" id="A0A158KGE6"/>
<accession>A0A158KGE6</accession>
<keyword evidence="3" id="KW-1185">Reference proteome</keyword>
<protein>
    <submittedName>
        <fullName evidence="2">Uncharacterized protein</fullName>
    </submittedName>
</protein>
<dbReference type="EMBL" id="FCON02000087">
    <property type="protein sequence ID" value="SAL79849.1"/>
    <property type="molecule type" value="Genomic_DNA"/>
</dbReference>
<reference evidence="2" key="1">
    <citation type="submission" date="2016-01" db="EMBL/GenBank/DDBJ databases">
        <authorList>
            <person name="Peeters C."/>
        </authorList>
    </citation>
    <scope>NUCLEOTIDE SEQUENCE [LARGE SCALE GENOMIC DNA]</scope>
    <source>
        <strain evidence="2">LMG 22940</strain>
    </source>
</reference>
<evidence type="ECO:0000313" key="3">
    <source>
        <dbReference type="Proteomes" id="UP000054770"/>
    </source>
</evidence>
<name>A0A158KGE6_9BURK</name>
<evidence type="ECO:0000313" key="2">
    <source>
        <dbReference type="EMBL" id="SAL79849.1"/>
    </source>
</evidence>
<organism evidence="2 3">
    <name type="scientific">Caballeronia choica</name>
    <dbReference type="NCBI Taxonomy" id="326476"/>
    <lineage>
        <taxon>Bacteria</taxon>
        <taxon>Pseudomonadati</taxon>
        <taxon>Pseudomonadota</taxon>
        <taxon>Betaproteobacteria</taxon>
        <taxon>Burkholderiales</taxon>
        <taxon>Burkholderiaceae</taxon>
        <taxon>Caballeronia</taxon>
    </lineage>
</organism>
<sequence>MSPRQSRQTLARKASLPGRDETRVASQLIHDRLARGALVEQKDQPRTPHLTYSHRATALHCHQFPALAITQIHFSHAL</sequence>
<evidence type="ECO:0000256" key="1">
    <source>
        <dbReference type="SAM" id="MobiDB-lite"/>
    </source>
</evidence>
<feature type="region of interest" description="Disordered" evidence="1">
    <location>
        <begin position="1"/>
        <end position="23"/>
    </location>
</feature>
<dbReference type="Proteomes" id="UP000054770">
    <property type="component" value="Unassembled WGS sequence"/>
</dbReference>
<comment type="caution">
    <text evidence="2">The sequence shown here is derived from an EMBL/GenBank/DDBJ whole genome shotgun (WGS) entry which is preliminary data.</text>
</comment>